<comment type="pathway">
    <text evidence="12">Phospholipid metabolism; phosphatidylethanolamine biosynthesis.</text>
</comment>
<dbReference type="EMBL" id="CP017111">
    <property type="protein sequence ID" value="AOO64760.1"/>
    <property type="molecule type" value="Genomic_DNA"/>
</dbReference>
<evidence type="ECO:0000256" key="10">
    <source>
        <dbReference type="ARBA" id="ARBA00023264"/>
    </source>
</evidence>
<dbReference type="InterPro" id="IPR003817">
    <property type="entry name" value="PS_Dcarbxylase"/>
</dbReference>
<keyword evidence="5" id="KW-0210">Decarboxylase</keyword>
<comment type="cofactor">
    <cofactor evidence="1">
        <name>pyruvate</name>
        <dbReference type="ChEBI" id="CHEBI:15361"/>
    </cofactor>
</comment>
<dbReference type="NCBIfam" id="TIGR00163">
    <property type="entry name" value="PS_decarb"/>
    <property type="match status" value="1"/>
</dbReference>
<proteinExistence type="predicted"/>
<evidence type="ECO:0000256" key="5">
    <source>
        <dbReference type="ARBA" id="ARBA00022793"/>
    </source>
</evidence>
<evidence type="ECO:0000256" key="4">
    <source>
        <dbReference type="ARBA" id="ARBA00022516"/>
    </source>
</evidence>
<evidence type="ECO:0000256" key="1">
    <source>
        <dbReference type="ARBA" id="ARBA00001928"/>
    </source>
</evidence>
<name>A0A1D7TIJ2_9BACT</name>
<dbReference type="Proteomes" id="UP000094609">
    <property type="component" value="Chromosome"/>
</dbReference>
<dbReference type="NCBIfam" id="NF003038">
    <property type="entry name" value="PRK03934.1"/>
    <property type="match status" value="1"/>
</dbReference>
<gene>
    <name evidence="13" type="ORF">SHALO_0979</name>
</gene>
<evidence type="ECO:0000256" key="2">
    <source>
        <dbReference type="ARBA" id="ARBA00005189"/>
    </source>
</evidence>
<dbReference type="GO" id="GO:0004609">
    <property type="term" value="F:phosphatidylserine decarboxylase activity"/>
    <property type="evidence" value="ECO:0007669"/>
    <property type="project" value="UniProtKB-EC"/>
</dbReference>
<keyword evidence="6" id="KW-0443">Lipid metabolism</keyword>
<organism evidence="13 14">
    <name type="scientific">Sulfurospirillum halorespirans DSM 13726</name>
    <dbReference type="NCBI Taxonomy" id="1193502"/>
    <lineage>
        <taxon>Bacteria</taxon>
        <taxon>Pseudomonadati</taxon>
        <taxon>Campylobacterota</taxon>
        <taxon>Epsilonproteobacteria</taxon>
        <taxon>Campylobacterales</taxon>
        <taxon>Sulfurospirillaceae</taxon>
        <taxon>Sulfurospirillum</taxon>
    </lineage>
</organism>
<keyword evidence="11" id="KW-0670">Pyruvate</keyword>
<keyword evidence="8" id="KW-0594">Phospholipid biosynthesis</keyword>
<dbReference type="PATRIC" id="fig|1193502.14.peg.987"/>
<keyword evidence="4" id="KW-0444">Lipid biosynthesis</keyword>
<keyword evidence="10" id="KW-1208">Phospholipid metabolism</keyword>
<reference evidence="14" key="1">
    <citation type="submission" date="2016-08" db="EMBL/GenBank/DDBJ databases">
        <title>Complete genome sequence of the organohalide-respiring Epsilonproteobacterium Sulfurospirillum halorespirans.</title>
        <authorList>
            <person name="Goris T."/>
            <person name="Zimmermann J."/>
            <person name="Schenz B."/>
            <person name="Lemos M."/>
            <person name="Hackermueller J."/>
            <person name="Diekert G."/>
        </authorList>
    </citation>
    <scope>NUCLEOTIDE SEQUENCE [LARGE SCALE GENOMIC DNA]</scope>
    <source>
        <strain>DSM 13726</strain>
        <strain evidence="14">PCE-M2</strain>
    </source>
</reference>
<evidence type="ECO:0000256" key="3">
    <source>
        <dbReference type="ARBA" id="ARBA00012243"/>
    </source>
</evidence>
<evidence type="ECO:0000256" key="9">
    <source>
        <dbReference type="ARBA" id="ARBA00023239"/>
    </source>
</evidence>
<dbReference type="UniPathway" id="UPA00558"/>
<keyword evidence="9 13" id="KW-0456">Lyase</keyword>
<sequence>MQRYPNFKSSIASRLFGVFASKEFPSSLQRIINQSYTAMMKVDLTEFEEASSYKSLNALFTRRFKTRRLFNISEKTVISPCDSCVSAFGVIEAQLALQIKGFSYDVRRLLGDYIAKDKKARLNGGMFVNFYLSPRDYHRYHVPIDMRIAKAVHIPGKLYPVNFTWLRKIDGLFIENERVVLECYTKENRLFYMIFVGALNVGKMAFTFDANIQTNAKASLQQCYRYDDLSLSKGDELGHFEMGSTIVMLFEKESIDLDLGNTGPIKFGQPIGGIRYGAQANSIVEADESGDDASLH</sequence>
<comment type="pathway">
    <text evidence="2">Lipid metabolism.</text>
</comment>
<evidence type="ECO:0000256" key="11">
    <source>
        <dbReference type="ARBA" id="ARBA00023317"/>
    </source>
</evidence>
<dbReference type="PANTHER" id="PTHR10067">
    <property type="entry name" value="PHOSPHATIDYLSERINE DECARBOXYLASE"/>
    <property type="match status" value="1"/>
</dbReference>
<dbReference type="EC" id="4.1.1.65" evidence="3"/>
<evidence type="ECO:0000256" key="8">
    <source>
        <dbReference type="ARBA" id="ARBA00023209"/>
    </source>
</evidence>
<dbReference type="PANTHER" id="PTHR10067:SF6">
    <property type="entry name" value="PHOSPHATIDYLSERINE DECARBOXYLASE PROENZYME, MITOCHONDRIAL"/>
    <property type="match status" value="1"/>
</dbReference>
<dbReference type="Pfam" id="PF02666">
    <property type="entry name" value="PS_Dcarbxylase"/>
    <property type="match status" value="1"/>
</dbReference>
<keyword evidence="14" id="KW-1185">Reference proteome</keyword>
<protein>
    <recommendedName>
        <fullName evidence="3">phosphatidylserine decarboxylase</fullName>
        <ecNumber evidence="3">4.1.1.65</ecNumber>
    </recommendedName>
</protein>
<evidence type="ECO:0000256" key="7">
    <source>
        <dbReference type="ARBA" id="ARBA00023145"/>
    </source>
</evidence>
<evidence type="ECO:0000256" key="6">
    <source>
        <dbReference type="ARBA" id="ARBA00023098"/>
    </source>
</evidence>
<dbReference type="InterPro" id="IPR033177">
    <property type="entry name" value="PSD-B"/>
</dbReference>
<evidence type="ECO:0000313" key="14">
    <source>
        <dbReference type="Proteomes" id="UP000094609"/>
    </source>
</evidence>
<evidence type="ECO:0000256" key="12">
    <source>
        <dbReference type="ARBA" id="ARBA00024326"/>
    </source>
</evidence>
<dbReference type="AlphaFoldDB" id="A0A1D7TIJ2"/>
<dbReference type="GO" id="GO:0006646">
    <property type="term" value="P:phosphatidylethanolamine biosynthetic process"/>
    <property type="evidence" value="ECO:0007669"/>
    <property type="project" value="UniProtKB-UniPathway"/>
</dbReference>
<evidence type="ECO:0000313" key="13">
    <source>
        <dbReference type="EMBL" id="AOO64760.1"/>
    </source>
</evidence>
<dbReference type="KEGG" id="shal:SHALO_0979"/>
<dbReference type="RefSeq" id="WP_069479334.1">
    <property type="nucleotide sequence ID" value="NZ_CP017111.1"/>
</dbReference>
<accession>A0A1D7TIJ2</accession>
<keyword evidence="7" id="KW-0865">Zymogen</keyword>
<dbReference type="STRING" id="1193502.SHALO_0979"/>